<feature type="compositionally biased region" description="Polar residues" evidence="6">
    <location>
        <begin position="507"/>
        <end position="525"/>
    </location>
</feature>
<name>A0A813ICQ1_POLGL</name>
<dbReference type="InterPro" id="IPR012340">
    <property type="entry name" value="NA-bd_OB-fold"/>
</dbReference>
<dbReference type="SMART" id="SM00487">
    <property type="entry name" value="DEXDc"/>
    <property type="match status" value="1"/>
</dbReference>
<evidence type="ECO:0000256" key="5">
    <source>
        <dbReference type="PROSITE-ProRule" id="PRU00723"/>
    </source>
</evidence>
<dbReference type="SUPFAM" id="SSF90229">
    <property type="entry name" value="CCCH zinc finger"/>
    <property type="match status" value="1"/>
</dbReference>
<dbReference type="Pfam" id="PF00773">
    <property type="entry name" value="RNB"/>
    <property type="match status" value="1"/>
</dbReference>
<dbReference type="Pfam" id="PF00642">
    <property type="entry name" value="zf-CCCH"/>
    <property type="match status" value="1"/>
</dbReference>
<evidence type="ECO:0000313" key="8">
    <source>
        <dbReference type="EMBL" id="CAE8648965.1"/>
    </source>
</evidence>
<dbReference type="Pfam" id="PF13087">
    <property type="entry name" value="AAA_12"/>
    <property type="match status" value="1"/>
</dbReference>
<feature type="compositionally biased region" description="Pro residues" evidence="6">
    <location>
        <begin position="273"/>
        <end position="290"/>
    </location>
</feature>
<dbReference type="InterPro" id="IPR041677">
    <property type="entry name" value="DNA2/NAM7_AAA_11"/>
</dbReference>
<evidence type="ECO:0000259" key="7">
    <source>
        <dbReference type="PROSITE" id="PS50103"/>
    </source>
</evidence>
<dbReference type="PROSITE" id="PS50103">
    <property type="entry name" value="ZF_C3H1"/>
    <property type="match status" value="3"/>
</dbReference>
<feature type="zinc finger region" description="C3H1-type" evidence="5">
    <location>
        <begin position="51"/>
        <end position="78"/>
    </location>
</feature>
<feature type="region of interest" description="Disordered" evidence="6">
    <location>
        <begin position="248"/>
        <end position="290"/>
    </location>
</feature>
<dbReference type="InterPro" id="IPR045055">
    <property type="entry name" value="DNA2/NAM7-like"/>
</dbReference>
<dbReference type="InterPro" id="IPR047187">
    <property type="entry name" value="SF1_C_Upf1"/>
</dbReference>
<dbReference type="Proteomes" id="UP000626109">
    <property type="component" value="Unassembled WGS sequence"/>
</dbReference>
<dbReference type="Pfam" id="PF13086">
    <property type="entry name" value="AAA_11"/>
    <property type="match status" value="1"/>
</dbReference>
<gene>
    <name evidence="8" type="ORF">PGLA2088_LOCUS7032</name>
</gene>
<comment type="catalytic activity">
    <reaction evidence="4">
        <text>ATP + H2O = ADP + phosphate + H(+)</text>
        <dbReference type="Rhea" id="RHEA:13065"/>
        <dbReference type="ChEBI" id="CHEBI:15377"/>
        <dbReference type="ChEBI" id="CHEBI:15378"/>
        <dbReference type="ChEBI" id="CHEBI:30616"/>
        <dbReference type="ChEBI" id="CHEBI:43474"/>
        <dbReference type="ChEBI" id="CHEBI:456216"/>
        <dbReference type="EC" id="3.6.4.12"/>
    </reaction>
    <physiologicalReaction direction="left-to-right" evidence="4">
        <dbReference type="Rhea" id="RHEA:13066"/>
    </physiologicalReaction>
</comment>
<feature type="domain" description="C3H1-type" evidence="7">
    <location>
        <begin position="86"/>
        <end position="115"/>
    </location>
</feature>
<reference evidence="8" key="1">
    <citation type="submission" date="2021-02" db="EMBL/GenBank/DDBJ databases">
        <authorList>
            <person name="Dougan E. K."/>
            <person name="Rhodes N."/>
            <person name="Thang M."/>
            <person name="Chan C."/>
        </authorList>
    </citation>
    <scope>NUCLEOTIDE SEQUENCE</scope>
</reference>
<accession>A0A813ICQ1</accession>
<dbReference type="PANTHER" id="PTHR10887:SF495">
    <property type="entry name" value="HELICASE SENATAXIN ISOFORM X1-RELATED"/>
    <property type="match status" value="1"/>
</dbReference>
<keyword evidence="3 5" id="KW-0862">Zinc</keyword>
<evidence type="ECO:0000256" key="4">
    <source>
        <dbReference type="ARBA" id="ARBA00048432"/>
    </source>
</evidence>
<dbReference type="GO" id="GO:0003678">
    <property type="term" value="F:DNA helicase activity"/>
    <property type="evidence" value="ECO:0007669"/>
    <property type="project" value="UniProtKB-EC"/>
</dbReference>
<dbReference type="SUPFAM" id="SSF52540">
    <property type="entry name" value="P-loop containing nucleoside triphosphate hydrolases"/>
    <property type="match status" value="1"/>
</dbReference>
<sequence length="2499" mass="273006">MQTPFKRTLCRHHQQGRCDHGSACSFAHGTEELQKHIASLASSKPQPEDRRLKTQICLVDKAGYCCRGEACWFAHGEEQLRNFRTDFKSKLCDFHEDLAGSCSNGAACRWAHGQDELRGRNSAASQKEGIVAAVFGSRVTAEDHPRGYRAALPEGTEPSNVPVQPAVSEHRQEQPGAAACGNAGTSEIRAQTAVALPSAQIRKAWRALSLDDHSESIAINNSTVSEDVDAVVWAANGHQIQHSLDAFPPLQPARQPAGEPAVQSPAQTASRPPTQPPPTPPVALPPEQPPAQMPFTTAAGSLFPEIVYPFPLTVFNKLQEFVHQSLPRLQFETLRALPCAHPGVKAWLPVPLLRWTHDGINSRMVFGQGRRQDSSIYDVVHDLFSGRLKPSELPPLKVVLDGNDLYVLNNRRLAALKMYQALTQHEVVCVPCELFQPSHPEVKSWYTFARTTTAELGNGFGIRPHGDRAEAWHMGEPLFRRPQEWCDAGTSKAPLLTEETIPHESRGTNPFPSPASASTDLSPDRSSPLPAMAPDLPRPKHIFKFLPDVPPKAPPKSKPELWLLDGQAGLPAESKFPSSPNCCLGTGEILTKAPPAGFLANRVPSQELSIASQVPPGPPPQIPTKAAPILPTVQAIASQVPLGPPPQIPTKAAPILLIVQAIASQVPPSLPPQIPTKAAPILPTAQAIASQVPNGPPPQIPIKAAPILPIMQSSQIEMLAVFPPQMPQHIIPKMPVKAVPPALSKAPPPGLSREASIMQPPPLLVHLPSTTLEQAGQTIPEDSRRSFPQHALHLGTPPKAFEAHLGPATSEVSVEIDPAQFSTSEDCKSDEVLGMTEFPSVLAETANQYASSCSELSGRDDDSDDGDGSAFEMKAGDADSEDGGEKKCHPTQKYATASELDDELRTQKNIRCISDLKNKLVCGTFRCLSGSDFKNRRCRGQVLVEAGPKAMLGCRVHIHGCLNRNRAWDFDKCWVRILQARVEQLPGQTSAAWSASAAEATVLLGTVVRAEEQAFPRQRLVVCLRSKFVRSLKSMVFRPINGKFPLVKVPWMPQQPLPSLFDLHVVEITNWTSIDFPVGRHVEVLNMQRRGTDLTVLYAVQRSLNYCDWEDPAENHCPGGMSVPVPVALAEEFPSPEEDERRSGRTNLCHSHAVIVSIEQEGWPVSTAFAMPSPAAVHVHIVDVNAYLDSCCDAIGQQTDATARKRAVGAWFKDYLGNSAQACLPLMPTEIESQISFAVGVDRKALTIVLPIHQVTGEVDFSRAQHFESVVRCKRVCSFAEAEEMISCSSSSPSPETDMLQALSKVAAQCERSSLERGASTAFEHWEPELSPKGGQTYSSHAARLVGCLSYLANAYAGQVLSDASLWDQLQQPSEAISQKKLSHGLLMPIFYHGRPDTLAYRSAHRLLKSGPVLSASSGFSTLAVTKVLRRILAAPGLSSDQQQALQKAFLRQLCNSFPSSGYLLAKGPAWPPASSTSGAPHMQEGQLFHRGPATFHVTAPLRRYIDILGHRALKWALGWRPRSLWLRPTAAQLAEAVARTTARFDACRFAGHIFRQISLMRDLNNGSWRIDNAVVGNVGPASFELLVPLPSSTHLGLTVPVSALRGASCSVEFDSESHSLNVSCFSHSGCQASTQGRASWRISPWGGTRLSCVVSRNFAQPVPHHASANAVIPSEVTFEAKVGQQPTDVCIGVGHRMYPEVFSEWPDLKDMHLLEKDVNAYARIWHNVRMCQTHAAATVGASDTPRTCARSLLWHTVHGKQHIQCNIAWPGNSGEALSIAKGDLAILRCAVPSGREAIIYGKVHRYVASQEQFKTRLCGTSGCKSSKCPFAHGEQERHPVRFKADIELSDISEAAVGSQRQLLDEAYRMGDGAFDIQFIVVPSPDRRNLEQVQCLPQLLKAKGGSSPIIAYLTRLQAPEQKQEQQETRTLANTEQVEQALSYPWFRVHGLPLNDVQLLAVRIGLQRPFSLVQGPPGTGKTTFLVHMVTSILNLEADPTVENWQQVNRRRSNRESAEQEPGRILVCTPSNQAADECLKRLAEQTTIPQHFITRVYARSIEAQNGSRFRGGALIDGRSDFTIRSGLEEHALHFKVRQRSDLQLLERTLPQHSSGHVGANCSEQTNYDEAYQREEVKVLLASRVIVATCGSACVHSALCKKSVRTVNFATVIVDEAAQATEPDVVLPALLAEQRVVIVGDHKQLGPVVTESNLCRAYLGMLETPMLERLYKSTRSTMLDKQYRMHPSIRSFPSDHFYESRLQDDLAPLQRALGVGAASIWPRAEERVVFVDCQHPHAFGTVTDVGYGRSMTATLIENNTSLVNSGEGNLVVEAYERLLRDGTCKAGDIAIITPYRAQQQYIQQKLQELPGLGAQARDTAVGTVYSLQGSERDFVLLSFVRSTAEGTAIMHGPFAAASVADIRVSVSEHSAALRQTCETHLGIVSNSKLLNVSLTRAKCGLVCVGNKAVLCEGSEDFYRLAMHLAGRGCILPEEQFRRLGRT</sequence>
<feature type="domain" description="C3H1-type" evidence="7">
    <location>
        <begin position="4"/>
        <end position="31"/>
    </location>
</feature>
<dbReference type="InterPro" id="IPR001900">
    <property type="entry name" value="RNase_II/R"/>
</dbReference>
<dbReference type="CDD" id="cd18808">
    <property type="entry name" value="SF1_C_Upf1"/>
    <property type="match status" value="1"/>
</dbReference>
<dbReference type="InterPro" id="IPR036855">
    <property type="entry name" value="Znf_CCCH_sf"/>
</dbReference>
<evidence type="ECO:0000256" key="1">
    <source>
        <dbReference type="ARBA" id="ARBA00022723"/>
    </source>
</evidence>
<dbReference type="InterPro" id="IPR014001">
    <property type="entry name" value="Helicase_ATP-bd"/>
</dbReference>
<feature type="zinc finger region" description="C3H1-type" evidence="5">
    <location>
        <begin position="4"/>
        <end position="31"/>
    </location>
</feature>
<dbReference type="InterPro" id="IPR041679">
    <property type="entry name" value="DNA2/NAM7-like_C"/>
</dbReference>
<dbReference type="SMART" id="SM00356">
    <property type="entry name" value="ZnF_C3H1"/>
    <property type="match status" value="4"/>
</dbReference>
<dbReference type="Gene3D" id="4.10.1000.10">
    <property type="entry name" value="Zinc finger, CCCH-type"/>
    <property type="match status" value="3"/>
</dbReference>
<dbReference type="GO" id="GO:0003723">
    <property type="term" value="F:RNA binding"/>
    <property type="evidence" value="ECO:0007669"/>
    <property type="project" value="InterPro"/>
</dbReference>
<dbReference type="GO" id="GO:0004540">
    <property type="term" value="F:RNA nuclease activity"/>
    <property type="evidence" value="ECO:0007669"/>
    <property type="project" value="InterPro"/>
</dbReference>
<keyword evidence="2 5" id="KW-0863">Zinc-finger</keyword>
<protein>
    <recommendedName>
        <fullName evidence="7">C3H1-type domain-containing protein</fullName>
    </recommendedName>
</protein>
<feature type="region of interest" description="Disordered" evidence="6">
    <location>
        <begin position="502"/>
        <end position="534"/>
    </location>
</feature>
<evidence type="ECO:0000256" key="2">
    <source>
        <dbReference type="ARBA" id="ARBA00022771"/>
    </source>
</evidence>
<dbReference type="PANTHER" id="PTHR10887">
    <property type="entry name" value="DNA2/NAM7 HELICASE FAMILY"/>
    <property type="match status" value="1"/>
</dbReference>
<feature type="zinc finger region" description="C3H1-type" evidence="5">
    <location>
        <begin position="86"/>
        <end position="115"/>
    </location>
</feature>
<evidence type="ECO:0000256" key="6">
    <source>
        <dbReference type="SAM" id="MobiDB-lite"/>
    </source>
</evidence>
<dbReference type="GO" id="GO:0008270">
    <property type="term" value="F:zinc ion binding"/>
    <property type="evidence" value="ECO:0007669"/>
    <property type="project" value="UniProtKB-KW"/>
</dbReference>
<feature type="domain" description="C3H1-type" evidence="7">
    <location>
        <begin position="51"/>
        <end position="78"/>
    </location>
</feature>
<dbReference type="InterPro" id="IPR000571">
    <property type="entry name" value="Znf_CCCH"/>
</dbReference>
<dbReference type="EMBL" id="CAJNNW010007137">
    <property type="protein sequence ID" value="CAE8648965.1"/>
    <property type="molecule type" value="Genomic_DNA"/>
</dbReference>
<comment type="caution">
    <text evidence="8">The sequence shown here is derived from an EMBL/GenBank/DDBJ whole genome shotgun (WGS) entry which is preliminary data.</text>
</comment>
<dbReference type="SUPFAM" id="SSF50249">
    <property type="entry name" value="Nucleic acid-binding proteins"/>
    <property type="match status" value="1"/>
</dbReference>
<dbReference type="Gene3D" id="3.40.50.300">
    <property type="entry name" value="P-loop containing nucleotide triphosphate hydrolases"/>
    <property type="match status" value="2"/>
</dbReference>
<keyword evidence="1 5" id="KW-0479">Metal-binding</keyword>
<organism evidence="8 9">
    <name type="scientific">Polarella glacialis</name>
    <name type="common">Dinoflagellate</name>
    <dbReference type="NCBI Taxonomy" id="89957"/>
    <lineage>
        <taxon>Eukaryota</taxon>
        <taxon>Sar</taxon>
        <taxon>Alveolata</taxon>
        <taxon>Dinophyceae</taxon>
        <taxon>Suessiales</taxon>
        <taxon>Suessiaceae</taxon>
        <taxon>Polarella</taxon>
    </lineage>
</organism>
<dbReference type="SMART" id="SM00955">
    <property type="entry name" value="RNB"/>
    <property type="match status" value="1"/>
</dbReference>
<evidence type="ECO:0000256" key="3">
    <source>
        <dbReference type="ARBA" id="ARBA00022833"/>
    </source>
</evidence>
<evidence type="ECO:0000313" key="9">
    <source>
        <dbReference type="Proteomes" id="UP000626109"/>
    </source>
</evidence>
<dbReference type="InterPro" id="IPR027417">
    <property type="entry name" value="P-loop_NTPase"/>
</dbReference>
<feature type="region of interest" description="Disordered" evidence="6">
    <location>
        <begin position="852"/>
        <end position="892"/>
    </location>
</feature>
<proteinExistence type="predicted"/>